<dbReference type="InterPro" id="IPR030678">
    <property type="entry name" value="Peptide/Ni-bd"/>
</dbReference>
<dbReference type="InterPro" id="IPR039424">
    <property type="entry name" value="SBP_5"/>
</dbReference>
<dbReference type="GO" id="GO:0015833">
    <property type="term" value="P:peptide transport"/>
    <property type="evidence" value="ECO:0007669"/>
    <property type="project" value="TreeGrafter"/>
</dbReference>
<evidence type="ECO:0000256" key="3">
    <source>
        <dbReference type="ARBA" id="ARBA00022729"/>
    </source>
</evidence>
<evidence type="ECO:0000256" key="2">
    <source>
        <dbReference type="ARBA" id="ARBA00022448"/>
    </source>
</evidence>
<dbReference type="PIRSF" id="PIRSF002741">
    <property type="entry name" value="MppA"/>
    <property type="match status" value="1"/>
</dbReference>
<dbReference type="EMBL" id="LN890655">
    <property type="protein sequence ID" value="CUS02180.2"/>
    <property type="molecule type" value="Genomic_DNA"/>
</dbReference>
<accession>A0A160T1E0</accession>
<dbReference type="Pfam" id="PF00496">
    <property type="entry name" value="SBP_bac_5"/>
    <property type="match status" value="1"/>
</dbReference>
<protein>
    <recommendedName>
        <fullName evidence="4">Solute-binding protein family 5 domain-containing protein</fullName>
    </recommendedName>
</protein>
<evidence type="ECO:0000256" key="1">
    <source>
        <dbReference type="ARBA" id="ARBA00005695"/>
    </source>
</evidence>
<dbReference type="GO" id="GO:0042597">
    <property type="term" value="C:periplasmic space"/>
    <property type="evidence" value="ECO:0007669"/>
    <property type="project" value="UniProtKB-ARBA"/>
</dbReference>
<gene>
    <name evidence="5" type="ORF">CFX0092_A0299</name>
</gene>
<dbReference type="SUPFAM" id="SSF53850">
    <property type="entry name" value="Periplasmic binding protein-like II"/>
    <property type="match status" value="1"/>
</dbReference>
<dbReference type="Gene3D" id="3.90.76.10">
    <property type="entry name" value="Dipeptide-binding Protein, Domain 1"/>
    <property type="match status" value="1"/>
</dbReference>
<sequence>MKPDIRWQALLALAGLALVWMLLSYQVQSAALCSVSVPAAGGTFVEGMVGRPLTLNPLLSDSYPVDRELTDLIFDGLIRYDEEGQPQPALAQEWTLSDDNLTFTFTLREGATWHDGRPVTAEDVAFTYGLIQNEAFPGPEHLRNLWLPVTITVIDERHIAFTLPQPYAPFLQATTRGILPAHLLGDVAVADLASAAFNQAPVGSGPFMVQPGQDWARTARLRLTPNAAYWREGTQLSDIEIRFFAEAEAMLSAFAAGELHGLNGLTPALTPQAAAMDNARLFTAVAPRYSSLLFNVSGTGAAALLTKEVRQALAYALDRRALVDTVLNGQGIEFDGPYLPDHWAARPDQLTAYTYQPETAAALLDGAGWVGAGVRAREGAPLTLRLLALDRADHRGLVEEIARQWQASGIEAQVTLVPDVNALRQTLSERNFDIALVEITPPNDPDLYDFWSQEATVRGQNFGGWNNRRASEALEAGRQIYPQAERAPYYEAFQRQFDGDLPSLTLYQHVDAYVLRDDVQGAEIGLVWQPRDRFQTLAAWFLNYREVAVSCPPANSG</sequence>
<dbReference type="OrthoDB" id="9796817at2"/>
<organism evidence="5 6">
    <name type="scientific">Candidatus Promineifilum breve</name>
    <dbReference type="NCBI Taxonomy" id="1806508"/>
    <lineage>
        <taxon>Bacteria</taxon>
        <taxon>Bacillati</taxon>
        <taxon>Chloroflexota</taxon>
        <taxon>Ardenticatenia</taxon>
        <taxon>Candidatus Promineifilales</taxon>
        <taxon>Candidatus Promineifilaceae</taxon>
        <taxon>Candidatus Promineifilum</taxon>
    </lineage>
</organism>
<dbReference type="PANTHER" id="PTHR30290:SF9">
    <property type="entry name" value="OLIGOPEPTIDE-BINDING PROTEIN APPA"/>
    <property type="match status" value="1"/>
</dbReference>
<keyword evidence="3" id="KW-0732">Signal</keyword>
<evidence type="ECO:0000313" key="5">
    <source>
        <dbReference type="EMBL" id="CUS02180.2"/>
    </source>
</evidence>
<dbReference type="RefSeq" id="WP_095041826.1">
    <property type="nucleotide sequence ID" value="NZ_LN890655.1"/>
</dbReference>
<dbReference type="InterPro" id="IPR000914">
    <property type="entry name" value="SBP_5_dom"/>
</dbReference>
<evidence type="ECO:0000259" key="4">
    <source>
        <dbReference type="Pfam" id="PF00496"/>
    </source>
</evidence>
<dbReference type="Gene3D" id="3.40.190.10">
    <property type="entry name" value="Periplasmic binding protein-like II"/>
    <property type="match status" value="1"/>
</dbReference>
<dbReference type="GO" id="GO:0043190">
    <property type="term" value="C:ATP-binding cassette (ABC) transporter complex"/>
    <property type="evidence" value="ECO:0007669"/>
    <property type="project" value="InterPro"/>
</dbReference>
<keyword evidence="2" id="KW-0813">Transport</keyword>
<dbReference type="GO" id="GO:1904680">
    <property type="term" value="F:peptide transmembrane transporter activity"/>
    <property type="evidence" value="ECO:0007669"/>
    <property type="project" value="TreeGrafter"/>
</dbReference>
<proteinExistence type="inferred from homology"/>
<dbReference type="Gene3D" id="3.10.105.10">
    <property type="entry name" value="Dipeptide-binding Protein, Domain 3"/>
    <property type="match status" value="1"/>
</dbReference>
<dbReference type="Proteomes" id="UP000215027">
    <property type="component" value="Chromosome I"/>
</dbReference>
<dbReference type="AlphaFoldDB" id="A0A160T1E0"/>
<feature type="domain" description="Solute-binding protein family 5" evidence="4">
    <location>
        <begin position="85"/>
        <end position="452"/>
    </location>
</feature>
<dbReference type="PANTHER" id="PTHR30290">
    <property type="entry name" value="PERIPLASMIC BINDING COMPONENT OF ABC TRANSPORTER"/>
    <property type="match status" value="1"/>
</dbReference>
<name>A0A160T1E0_9CHLR</name>
<reference evidence="5" key="1">
    <citation type="submission" date="2016-01" db="EMBL/GenBank/DDBJ databases">
        <authorList>
            <person name="Mcilroy J.S."/>
            <person name="Karst M S."/>
            <person name="Albertsen M."/>
        </authorList>
    </citation>
    <scope>NUCLEOTIDE SEQUENCE</scope>
    <source>
        <strain evidence="5">Cfx-K</strain>
    </source>
</reference>
<dbReference type="CDD" id="cd08513">
    <property type="entry name" value="PBP2_thermophilic_Hb8_like"/>
    <property type="match status" value="1"/>
</dbReference>
<comment type="similarity">
    <text evidence="1">Belongs to the bacterial solute-binding protein 5 family.</text>
</comment>
<dbReference type="KEGG" id="pbf:CFX0092_A0299"/>
<evidence type="ECO:0000313" key="6">
    <source>
        <dbReference type="Proteomes" id="UP000215027"/>
    </source>
</evidence>
<keyword evidence="6" id="KW-1185">Reference proteome</keyword>